<gene>
    <name evidence="1" type="ORF">FCALED_LOCUS10923</name>
</gene>
<name>A0A9N9DRG5_9GLOM</name>
<sequence>MLSDKILDEVRYTNYWRRPLTEWGIETWDDFFFEEIQKSTRKSHQALENPSFEGILEVVASLKRNQRIPGSSTLTDAQEPNLQDIIFSSNPNNELFVTEESALYIRQAYKDLYRIVTDPDPDPRFLITGTSGIGNLLYCFENSNLIVGKIEDILNRLYLSETWYLVDSVAPALVKARTVVAVSPNSFKDQFQEFSKRVVNKYCMPPWTMEELLTCRQHVFSQVPENLMLDLADKAGGEPRYKSMERIEEAILEIKNFNDLILCFTEMPALLKSVTELFTDGRILLTKITTLNGLRNPLDLINARGIMFELYVIHLENNRRERINIQIQEKNIKYVRTAQNISNYNDDDVVIRPTVKNFGAVDLFVMPDYVFQITVSKKHPIKQKELVKIQRVIKSFERDFWNAIAIQK</sequence>
<dbReference type="OrthoDB" id="2420700at2759"/>
<evidence type="ECO:0000313" key="2">
    <source>
        <dbReference type="Proteomes" id="UP000789570"/>
    </source>
</evidence>
<evidence type="ECO:0000313" key="1">
    <source>
        <dbReference type="EMBL" id="CAG8648198.1"/>
    </source>
</evidence>
<protein>
    <submittedName>
        <fullName evidence="1">6032_t:CDS:1</fullName>
    </submittedName>
</protein>
<dbReference type="InterPro" id="IPR052980">
    <property type="entry name" value="Crinkler_effector"/>
</dbReference>
<proteinExistence type="predicted"/>
<organism evidence="1 2">
    <name type="scientific">Funneliformis caledonium</name>
    <dbReference type="NCBI Taxonomy" id="1117310"/>
    <lineage>
        <taxon>Eukaryota</taxon>
        <taxon>Fungi</taxon>
        <taxon>Fungi incertae sedis</taxon>
        <taxon>Mucoromycota</taxon>
        <taxon>Glomeromycotina</taxon>
        <taxon>Glomeromycetes</taxon>
        <taxon>Glomerales</taxon>
        <taxon>Glomeraceae</taxon>
        <taxon>Funneliformis</taxon>
    </lineage>
</organism>
<accession>A0A9N9DRG5</accession>
<keyword evidence="2" id="KW-1185">Reference proteome</keyword>
<reference evidence="1" key="1">
    <citation type="submission" date="2021-06" db="EMBL/GenBank/DDBJ databases">
        <authorList>
            <person name="Kallberg Y."/>
            <person name="Tangrot J."/>
            <person name="Rosling A."/>
        </authorList>
    </citation>
    <scope>NUCLEOTIDE SEQUENCE</scope>
    <source>
        <strain evidence="1">UK204</strain>
    </source>
</reference>
<comment type="caution">
    <text evidence="1">The sequence shown here is derived from an EMBL/GenBank/DDBJ whole genome shotgun (WGS) entry which is preliminary data.</text>
</comment>
<dbReference type="AlphaFoldDB" id="A0A9N9DRG5"/>
<dbReference type="Proteomes" id="UP000789570">
    <property type="component" value="Unassembled WGS sequence"/>
</dbReference>
<dbReference type="PANTHER" id="PTHR33129">
    <property type="entry name" value="PROTEIN KINASE DOMAIN-CONTAINING PROTEIN-RELATED"/>
    <property type="match status" value="1"/>
</dbReference>
<feature type="non-terminal residue" evidence="1">
    <location>
        <position position="1"/>
    </location>
</feature>
<dbReference type="EMBL" id="CAJVPQ010004275">
    <property type="protein sequence ID" value="CAG8648198.1"/>
    <property type="molecule type" value="Genomic_DNA"/>
</dbReference>
<dbReference type="PANTHER" id="PTHR33129:SF1">
    <property type="entry name" value="ATP-BINDING PROTEIN"/>
    <property type="match status" value="1"/>
</dbReference>